<feature type="chain" id="PRO_5007851579" evidence="19">
    <location>
        <begin position="34"/>
        <end position="2064"/>
    </location>
</feature>
<dbReference type="CDD" id="cd00112">
    <property type="entry name" value="LDLa"/>
    <property type="match status" value="6"/>
</dbReference>
<dbReference type="InterPro" id="IPR000033">
    <property type="entry name" value="LDLR_classB_rpt"/>
</dbReference>
<dbReference type="InterPro" id="IPR036055">
    <property type="entry name" value="LDL_receptor-like_sf"/>
</dbReference>
<dbReference type="InterPro" id="IPR018097">
    <property type="entry name" value="EGF_Ca-bd_CS"/>
</dbReference>
<feature type="transmembrane region" description="Helical" evidence="18">
    <location>
        <begin position="1920"/>
        <end position="1940"/>
    </location>
</feature>
<gene>
    <name evidence="21" type="ORF">APZ42_032505</name>
</gene>
<feature type="repeat" description="LDL-receptor class B" evidence="16">
    <location>
        <begin position="664"/>
        <end position="706"/>
    </location>
</feature>
<keyword evidence="5 18" id="KW-0812">Transmembrane</keyword>
<sequence>MSVSPSVSNSRVIPMAGSLMLLLLLLLCHSTGCANLTPEPSEPSRPALKTARLNVNQTRLATTTTTTTTLSPVGAKTTTRTSNSGGGVKITSKPDCKCRPEEFTCSSSMSTGSSSTSNNSRRKGQLSFTVKQHKNQNGTTNGQKSTNVLAVQQQQGSGCVCIPLSWINKSFSILLMIGGYKTKKMCNGNQDCDHGEDETDCSEIACQGIRCRSGSGGQTTPRCIQPEWLCDGDDDCGDNSDEIHCEVSRNCTASSFRCPNNGNCIPQVWVCDGDPDCDGGADERDCSVLLTRTCPPSQHRCGNGACLPAEWRCDGDPDCSDMSDEMGCQQTGDGGADGAFDQNCGAEEFQCASGHCIKGAYRCDGEIHCKDVSDELDCGSLLRRCADGDFRCPDGQCIAQAWSSRTSLFLHCLRDNVSTTICFHFYVSRCDGEQDCEPGVDEENCDSNTVAGGASHTCGPNQMACSSSTGKNGSCISTSWLCDGETDCPDGQDEQNCPANHCGKDQFSCTNDTCVGFSRVCNGERDCPGGEDELDCTIQKECDAGSRCQHTCLVLSNGTGTCGCRSGFRLTNDGVSCVDVDECATESYCSQLCTNTVGGFSCSCVDGYVLRPDKTSCKALGQPVRLIFANRVDIRQVSLFEEEYTSVIDGLQNAIALDFHYRKGIVIWSDVTLDVIKRAYLNGTAMPDAVWWGLKSPSGVAIDWIHDNLYWTDSEVRRIDVSLLDGTMRRTLVWENVEKPRAIAVHPGAAAVFWTDWGHQPRIERSDMDGSNRQILVTENLVWPNGLTIDYTVDHIYWADAKHHVIESVRLDGSGRRRVMERGLPHPFAITIFEDSLFWTDWHTKSIHQANKLTGHDIRTVRTNLHYPMDIHSIHPLRQPDYANRCGSNRGGCSHLCLPNRSSYTCACPPGLQLISPGGRTCTSQPGELLIFAQKSELRMFPLNITGEVDHVLPLTGVRSAVALDWDGASQTIFWTDVQSDVINRAFWNGSNQQTLVADDLESPAGLAVDWVTVPGKLYWTDAGTNRIEVSNLDGSLRSLLIWDGLDRPRDIVVDPIGGYMYWTDWGQTPKIERAGMDGSQRSVIVISNLTWPNGLAIDHEGERLYWADGGTKAIEYASLDGKNRTVLISAELPHPFGLALFENQIFWSDWDTAAIHSTDKLNAKRRTMIRSGLEDLMDVRVYHSNRYSVPSLCQSHNGGCSHLCLLAPLPAGHSCACPTGIKLSADGRTCRSSPSTSLIFAQRSKLRRMSLDMPYLIDVVLDLPPQKNVVTLDVDRVTGHVIWSDTTQDKIFRTLPVGTSAPSAVEVIAFNLDTVEGLAIDEINRKLYWTDAGRSSLEVAELEDGTNRKVLIWTLMDKPRGLVLSHSTGILFWADWGKQPRIEQADMDGRNRKVLVSTDLGWPNSLTIDHAANTLYWTDARKKTIESCDLSGRLNFVSVKDLAVLTRLTYGNSIEGLHRREVLSGLSHPYGITVLDSYIYWTDWETKSLQRADKNTALDRSTIRAGLDDLMDITAWKETDVSSHRENPCGKNNGGCSHLCLRSPWGRGYSCSCPTGILMSPDGSTCQASPNSFLLYATRNTLSSISLDTADQWDVALNVPGVHNAIGVDFHWVRQRFYYTDVYLDVIRSVDARNVSNVETLVSSNLTTPDGLAVDWLADNLYWTDAGRNVLEASRLDGTNRKIIIGSGLDEPRAVAVFPQRGLLYWTDWGQSHKIERSFLDGSNRVAIVTSELGWPNGLAIDYEGQRLYWADAQLDRIETSDLSGRFRVQLVQGATHPFGLTQLGGFLYWTDWRSKSIERVDKATGKQRSVLRHGLEGLMEIRAVAREKQLGKNPCSTGNGGCTHLCLFRALSYVCACPDIPDEIPCSFSVVNISASEDYWSPALDPFENDLEPTGDLYPHNPFRLDPSASAGVLHPSMIVLLVVGMAALLAAMAVLLIKWQRRRYRDCPWNSSRGPRQPQQVSVLTFTNPNYSPSAPDVVVAEKKGFSWQRWKYDRTQERVYDMQDEKQSQTEAASLIPHSQPPPEVETDLEAETDVIESSSGPSSTPPPTPPLRMDSICLQ</sequence>
<feature type="disulfide bond" evidence="15">
    <location>
        <begin position="430"/>
        <end position="445"/>
    </location>
</feature>
<dbReference type="InterPro" id="IPR023415">
    <property type="entry name" value="LDLR_class-A_CS"/>
</dbReference>
<feature type="repeat" description="LDL-receptor class B" evidence="16">
    <location>
        <begin position="1059"/>
        <end position="1102"/>
    </location>
</feature>
<keyword evidence="9 18" id="KW-1133">Transmembrane helix</keyword>
<feature type="repeat" description="LDL-receptor class B" evidence="16">
    <location>
        <begin position="1660"/>
        <end position="1702"/>
    </location>
</feature>
<feature type="region of interest" description="Disordered" evidence="17">
    <location>
        <begin position="2004"/>
        <end position="2064"/>
    </location>
</feature>
<keyword evidence="6 19" id="KW-0732">Signal</keyword>
<evidence type="ECO:0000259" key="20">
    <source>
        <dbReference type="PROSITE" id="PS50026"/>
    </source>
</evidence>
<dbReference type="SMART" id="SM00135">
    <property type="entry name" value="LY"/>
    <property type="match status" value="20"/>
</dbReference>
<dbReference type="SMART" id="SM00181">
    <property type="entry name" value="EGF"/>
    <property type="match status" value="6"/>
</dbReference>
<dbReference type="Gene3D" id="2.10.25.10">
    <property type="entry name" value="Laminin"/>
    <property type="match status" value="2"/>
</dbReference>
<keyword evidence="10 18" id="KW-0472">Membrane</keyword>
<feature type="region of interest" description="Disordered" evidence="17">
    <location>
        <begin position="53"/>
        <end position="125"/>
    </location>
</feature>
<evidence type="ECO:0000256" key="10">
    <source>
        <dbReference type="ARBA" id="ARBA00023136"/>
    </source>
</evidence>
<feature type="repeat" description="LDL-receptor class B" evidence="16">
    <location>
        <begin position="794"/>
        <end position="836"/>
    </location>
</feature>
<feature type="disulfide bond" evidence="15">
    <location>
        <begin position="509"/>
        <end position="527"/>
    </location>
</feature>
<keyword evidence="21" id="KW-0449">Lipoprotein</keyword>
<evidence type="ECO:0000256" key="18">
    <source>
        <dbReference type="SAM" id="Phobius"/>
    </source>
</evidence>
<feature type="repeat" description="LDL-receptor class B" evidence="16">
    <location>
        <begin position="971"/>
        <end position="1013"/>
    </location>
</feature>
<dbReference type="InterPro" id="IPR001881">
    <property type="entry name" value="EGF-like_Ca-bd_dom"/>
</dbReference>
<dbReference type="GO" id="GO:0006897">
    <property type="term" value="P:endocytosis"/>
    <property type="evidence" value="ECO:0007669"/>
    <property type="project" value="UniProtKB-KW"/>
</dbReference>
<dbReference type="PROSITE" id="PS01209">
    <property type="entry name" value="LDLRA_1"/>
    <property type="match status" value="3"/>
</dbReference>
<evidence type="ECO:0000256" key="7">
    <source>
        <dbReference type="ARBA" id="ARBA00022737"/>
    </source>
</evidence>
<comment type="caution">
    <text evidence="14">Lacks conserved residue(s) required for the propagation of feature annotation.</text>
</comment>
<evidence type="ECO:0000256" key="15">
    <source>
        <dbReference type="PROSITE-ProRule" id="PRU00124"/>
    </source>
</evidence>
<dbReference type="Pfam" id="PF00058">
    <property type="entry name" value="Ldl_recept_b"/>
    <property type="match status" value="11"/>
</dbReference>
<evidence type="ECO:0000256" key="8">
    <source>
        <dbReference type="ARBA" id="ARBA00022837"/>
    </source>
</evidence>
<proteinExistence type="predicted"/>
<feature type="repeat" description="LDL-receptor class B" evidence="16">
    <location>
        <begin position="1703"/>
        <end position="1746"/>
    </location>
</feature>
<dbReference type="FunFam" id="2.120.10.30:FF:000008">
    <property type="entry name" value="Low-density lipoprotein receptor-related protein 4"/>
    <property type="match status" value="3"/>
</dbReference>
<feature type="disulfide bond" evidence="14">
    <location>
        <begin position="583"/>
        <end position="593"/>
    </location>
</feature>
<feature type="disulfide bond" evidence="15">
    <location>
        <begin position="482"/>
        <end position="497"/>
    </location>
</feature>
<keyword evidence="12 21" id="KW-0675">Receptor</keyword>
<keyword evidence="3 14" id="KW-0245">EGF-like domain</keyword>
<comment type="caution">
    <text evidence="21">The sequence shown here is derived from an EMBL/GenBank/DDBJ whole genome shotgun (WGS) entry which is preliminary data.</text>
</comment>
<feature type="disulfide bond" evidence="15">
    <location>
        <begin position="502"/>
        <end position="514"/>
    </location>
</feature>
<keyword evidence="2" id="KW-1003">Cell membrane</keyword>
<feature type="disulfide bond" evidence="15">
    <location>
        <begin position="294"/>
        <end position="306"/>
    </location>
</feature>
<feature type="compositionally biased region" description="Low complexity" evidence="17">
    <location>
        <begin position="106"/>
        <end position="119"/>
    </location>
</feature>
<dbReference type="SMART" id="SM00179">
    <property type="entry name" value="EGF_CA"/>
    <property type="match status" value="2"/>
</dbReference>
<dbReference type="InterPro" id="IPR011042">
    <property type="entry name" value="6-blade_b-propeller_TolB-like"/>
</dbReference>
<dbReference type="InterPro" id="IPR000152">
    <property type="entry name" value="EGF-type_Asp/Asn_hydroxyl_site"/>
</dbReference>
<evidence type="ECO:0000256" key="3">
    <source>
        <dbReference type="ARBA" id="ARBA00022536"/>
    </source>
</evidence>
<dbReference type="Pfam" id="PF00057">
    <property type="entry name" value="Ldl_recept_a"/>
    <property type="match status" value="6"/>
</dbReference>
<dbReference type="Pfam" id="PF14670">
    <property type="entry name" value="FXa_inhibition"/>
    <property type="match status" value="3"/>
</dbReference>
<evidence type="ECO:0000313" key="22">
    <source>
        <dbReference type="Proteomes" id="UP000076858"/>
    </source>
</evidence>
<keyword evidence="11 14" id="KW-1015">Disulfide bond</keyword>
<feature type="signal peptide" evidence="19">
    <location>
        <begin position="1"/>
        <end position="33"/>
    </location>
</feature>
<feature type="disulfide bond" evidence="15">
    <location>
        <begin position="344"/>
        <end position="356"/>
    </location>
</feature>
<keyword evidence="22" id="KW-1185">Reference proteome</keyword>
<evidence type="ECO:0000256" key="14">
    <source>
        <dbReference type="PROSITE-ProRule" id="PRU00076"/>
    </source>
</evidence>
<keyword evidence="8" id="KW-0106">Calcium</keyword>
<dbReference type="CDD" id="cd00054">
    <property type="entry name" value="EGF_CA"/>
    <property type="match status" value="1"/>
</dbReference>
<dbReference type="GO" id="GO:0005509">
    <property type="term" value="F:calcium ion binding"/>
    <property type="evidence" value="ECO:0007669"/>
    <property type="project" value="InterPro"/>
</dbReference>
<evidence type="ECO:0000256" key="4">
    <source>
        <dbReference type="ARBA" id="ARBA00022583"/>
    </source>
</evidence>
<feature type="disulfide bond" evidence="15">
    <location>
        <begin position="313"/>
        <end position="328"/>
    </location>
</feature>
<dbReference type="Gene3D" id="4.10.400.10">
    <property type="entry name" value="Low-density Lipoprotein Receptor"/>
    <property type="match status" value="7"/>
</dbReference>
<feature type="repeat" description="LDL-receptor class B" evidence="16">
    <location>
        <begin position="1616"/>
        <end position="1659"/>
    </location>
</feature>
<keyword evidence="13" id="KW-0325">Glycoprotein</keyword>
<feature type="compositionally biased region" description="Acidic residues" evidence="17">
    <location>
        <begin position="2029"/>
        <end position="2039"/>
    </location>
</feature>
<feature type="domain" description="EGF-like" evidence="20">
    <location>
        <begin position="579"/>
        <end position="618"/>
    </location>
</feature>
<dbReference type="PROSITE" id="PS50026">
    <property type="entry name" value="EGF_3"/>
    <property type="match status" value="1"/>
</dbReference>
<feature type="disulfide bond" evidence="15">
    <location>
        <begin position="301"/>
        <end position="319"/>
    </location>
</feature>
<dbReference type="SUPFAM" id="SSF57424">
    <property type="entry name" value="LDL receptor-like module"/>
    <property type="match status" value="6"/>
</dbReference>
<evidence type="ECO:0000256" key="2">
    <source>
        <dbReference type="ARBA" id="ARBA00022475"/>
    </source>
</evidence>
<feature type="repeat" description="LDL-receptor class B" evidence="16">
    <location>
        <begin position="1370"/>
        <end position="1413"/>
    </location>
</feature>
<dbReference type="EMBL" id="LRGB01003123">
    <property type="protein sequence ID" value="KZS04260.1"/>
    <property type="molecule type" value="Genomic_DNA"/>
</dbReference>
<organism evidence="21 22">
    <name type="scientific">Daphnia magna</name>
    <dbReference type="NCBI Taxonomy" id="35525"/>
    <lineage>
        <taxon>Eukaryota</taxon>
        <taxon>Metazoa</taxon>
        <taxon>Ecdysozoa</taxon>
        <taxon>Arthropoda</taxon>
        <taxon>Crustacea</taxon>
        <taxon>Branchiopoda</taxon>
        <taxon>Diplostraca</taxon>
        <taxon>Cladocera</taxon>
        <taxon>Anomopoda</taxon>
        <taxon>Daphniidae</taxon>
        <taxon>Daphnia</taxon>
    </lineage>
</organism>
<dbReference type="SMART" id="SM00192">
    <property type="entry name" value="LDLa"/>
    <property type="match status" value="7"/>
</dbReference>
<accession>A0A164LMJ4</accession>
<dbReference type="SUPFAM" id="SSF57196">
    <property type="entry name" value="EGF/Laminin"/>
    <property type="match status" value="5"/>
</dbReference>
<dbReference type="PROSITE" id="PS50068">
    <property type="entry name" value="LDLRA_2"/>
    <property type="match status" value="7"/>
</dbReference>
<dbReference type="FunFam" id="2.10.25.10:FF:000009">
    <property type="entry name" value="Low-density lipoprotein receptor isoform 1"/>
    <property type="match status" value="1"/>
</dbReference>
<dbReference type="PROSITE" id="PS00010">
    <property type="entry name" value="ASX_HYDROXYL"/>
    <property type="match status" value="1"/>
</dbReference>
<feature type="disulfide bond" evidence="15">
    <location>
        <begin position="351"/>
        <end position="369"/>
    </location>
</feature>
<dbReference type="FunFam" id="2.120.10.30:FF:000132">
    <property type="entry name" value="Uncharacterized protein"/>
    <property type="match status" value="1"/>
</dbReference>
<feature type="disulfide bond" evidence="15">
    <location>
        <begin position="230"/>
        <end position="245"/>
    </location>
</feature>
<protein>
    <submittedName>
        <fullName evidence="21">Low-density lipoprotein receptor-related protein 6</fullName>
    </submittedName>
</protein>
<dbReference type="STRING" id="35525.A0A164LMJ4"/>
<dbReference type="PANTHER" id="PTHR46513:SF44">
    <property type="entry name" value="LDL RECEPTOR RELATED PROTEIN 4"/>
    <property type="match status" value="1"/>
</dbReference>
<dbReference type="PANTHER" id="PTHR46513">
    <property type="entry name" value="VITELLOGENIN RECEPTOR-LIKE PROTEIN-RELATED-RELATED"/>
    <property type="match status" value="1"/>
</dbReference>
<evidence type="ECO:0000256" key="9">
    <source>
        <dbReference type="ARBA" id="ARBA00022989"/>
    </source>
</evidence>
<dbReference type="Gene3D" id="4.10.1220.10">
    <property type="entry name" value="EGF-type module"/>
    <property type="match status" value="1"/>
</dbReference>
<comment type="subcellular location">
    <subcellularLocation>
        <location evidence="1">Cell membrane</location>
        <topology evidence="1">Single-pass type I membrane protein</topology>
    </subcellularLocation>
</comment>
<evidence type="ECO:0000313" key="21">
    <source>
        <dbReference type="EMBL" id="KZS04260.1"/>
    </source>
</evidence>
<feature type="repeat" description="LDL-receptor class B" evidence="16">
    <location>
        <begin position="1326"/>
        <end position="1369"/>
    </location>
</feature>
<evidence type="ECO:0000256" key="1">
    <source>
        <dbReference type="ARBA" id="ARBA00004251"/>
    </source>
</evidence>
<dbReference type="PROSITE" id="PS01187">
    <property type="entry name" value="EGF_CA"/>
    <property type="match status" value="1"/>
</dbReference>
<dbReference type="GO" id="GO:0005886">
    <property type="term" value="C:plasma membrane"/>
    <property type="evidence" value="ECO:0007669"/>
    <property type="project" value="UniProtKB-SubCell"/>
</dbReference>
<feature type="disulfide bond" evidence="15">
    <location>
        <begin position="385"/>
        <end position="397"/>
    </location>
</feature>
<evidence type="ECO:0000256" key="19">
    <source>
        <dbReference type="SAM" id="SignalP"/>
    </source>
</evidence>
<evidence type="ECO:0000256" key="5">
    <source>
        <dbReference type="ARBA" id="ARBA00022692"/>
    </source>
</evidence>
<dbReference type="FunFam" id="4.10.400.10:FF:000034">
    <property type="entry name" value="Low-density lipoprotein receptor-related protein 2"/>
    <property type="match status" value="1"/>
</dbReference>
<dbReference type="Pfam" id="PF07645">
    <property type="entry name" value="EGF_CA"/>
    <property type="match status" value="1"/>
</dbReference>
<dbReference type="PRINTS" id="PR00261">
    <property type="entry name" value="LDLRECEPTOR"/>
</dbReference>
<name>A0A164LMJ4_9CRUS</name>
<dbReference type="Gene3D" id="2.120.10.30">
    <property type="entry name" value="TolB, C-terminal domain"/>
    <property type="match status" value="4"/>
</dbReference>
<dbReference type="SUPFAM" id="SSF63825">
    <property type="entry name" value="YWTD domain"/>
    <property type="match status" value="4"/>
</dbReference>
<dbReference type="InterPro" id="IPR000742">
    <property type="entry name" value="EGF"/>
</dbReference>
<feature type="repeat" description="LDL-receptor class B" evidence="16">
    <location>
        <begin position="1016"/>
        <end position="1058"/>
    </location>
</feature>
<dbReference type="OrthoDB" id="10066840at2759"/>
<feature type="repeat" description="LDL-receptor class B" evidence="16">
    <location>
        <begin position="750"/>
        <end position="793"/>
    </location>
</feature>
<evidence type="ECO:0000256" key="13">
    <source>
        <dbReference type="ARBA" id="ARBA00023180"/>
    </source>
</evidence>
<reference evidence="21 22" key="1">
    <citation type="submission" date="2016-03" db="EMBL/GenBank/DDBJ databases">
        <title>EvidentialGene: Evidence-directed Construction of Genes on Genomes.</title>
        <authorList>
            <person name="Gilbert D.G."/>
            <person name="Choi J.-H."/>
            <person name="Mockaitis K."/>
            <person name="Colbourne J."/>
            <person name="Pfrender M."/>
        </authorList>
    </citation>
    <scope>NUCLEOTIDE SEQUENCE [LARGE SCALE GENOMIC DNA]</scope>
    <source>
        <strain evidence="21 22">Xinb3</strain>
        <tissue evidence="21">Complete organism</tissue>
    </source>
</reference>
<feature type="repeat" description="LDL-receptor class B" evidence="16">
    <location>
        <begin position="707"/>
        <end position="749"/>
    </location>
</feature>
<dbReference type="InterPro" id="IPR049883">
    <property type="entry name" value="NOTCH1_EGF-like"/>
</dbReference>
<feature type="disulfide bond" evidence="15">
    <location>
        <begin position="271"/>
        <end position="286"/>
    </location>
</feature>
<feature type="disulfide bond" evidence="15">
    <location>
        <begin position="521"/>
        <end position="536"/>
    </location>
</feature>
<evidence type="ECO:0000256" key="17">
    <source>
        <dbReference type="SAM" id="MobiDB-lite"/>
    </source>
</evidence>
<evidence type="ECO:0000256" key="16">
    <source>
        <dbReference type="PROSITE-ProRule" id="PRU00461"/>
    </source>
</evidence>
<feature type="repeat" description="LDL-receptor class B" evidence="16">
    <location>
        <begin position="1103"/>
        <end position="1145"/>
    </location>
</feature>
<dbReference type="InterPro" id="IPR002172">
    <property type="entry name" value="LDrepeatLR_classA_rpt"/>
</dbReference>
<evidence type="ECO:0000256" key="11">
    <source>
        <dbReference type="ARBA" id="ARBA00023157"/>
    </source>
</evidence>
<evidence type="ECO:0000256" key="12">
    <source>
        <dbReference type="ARBA" id="ARBA00023170"/>
    </source>
</evidence>
<dbReference type="Proteomes" id="UP000076858">
    <property type="component" value="Unassembled WGS sequence"/>
</dbReference>
<dbReference type="InterPro" id="IPR050778">
    <property type="entry name" value="Cueball_EGF_LRP_Nidogen"/>
</dbReference>
<dbReference type="PROSITE" id="PS01186">
    <property type="entry name" value="EGF_2"/>
    <property type="match status" value="1"/>
</dbReference>
<keyword evidence="4" id="KW-0254">Endocytosis</keyword>
<keyword evidence="7" id="KW-0677">Repeat</keyword>
<evidence type="ECO:0000256" key="6">
    <source>
        <dbReference type="ARBA" id="ARBA00022729"/>
    </source>
</evidence>
<feature type="disulfide bond" evidence="15">
    <location>
        <begin position="363"/>
        <end position="378"/>
    </location>
</feature>
<feature type="compositionally biased region" description="Basic and acidic residues" evidence="17">
    <location>
        <begin position="92"/>
        <end position="102"/>
    </location>
</feature>
<dbReference type="PROSITE" id="PS51120">
    <property type="entry name" value="LDLRB"/>
    <property type="match status" value="13"/>
</dbReference>